<keyword evidence="1" id="KW-0812">Transmembrane</keyword>
<keyword evidence="1" id="KW-1133">Transmembrane helix</keyword>
<gene>
    <name evidence="2" type="primary">TBLA0E01790</name>
    <name evidence="2" type="ORF">TBLA_0E01790</name>
</gene>
<dbReference type="HOGENOM" id="CLU_092488_1_1_1"/>
<proteinExistence type="predicted"/>
<sequence>MFKLPSRNLSSIGFKTLTVQNIARVNRCSARTLITPSIRLLQAQASDNAGKKMTIDCELPDPTKGKRRQQLALGGFIVAIAASLAIIFNYEKTESPIVTHTFYYLRRSPKSKELLGENIAFAGIVPWVYGELNQVAGNINISFYVKGDKNIPGEVKLVADRKNRNEEFLIHEWSLTADGKTINLLSDSGTSSI</sequence>
<dbReference type="RefSeq" id="XP_004180753.1">
    <property type="nucleotide sequence ID" value="XM_004180705.1"/>
</dbReference>
<dbReference type="eggNOG" id="ENOG502RZQV">
    <property type="taxonomic scope" value="Eukaryota"/>
</dbReference>
<dbReference type="InterPro" id="IPR014807">
    <property type="entry name" value="Coa1"/>
</dbReference>
<dbReference type="KEGG" id="tbl:TBLA_0E01790"/>
<evidence type="ECO:0000313" key="2">
    <source>
        <dbReference type="EMBL" id="CCH61234.1"/>
    </source>
</evidence>
<dbReference type="GO" id="GO:0005743">
    <property type="term" value="C:mitochondrial inner membrane"/>
    <property type="evidence" value="ECO:0007669"/>
    <property type="project" value="EnsemblFungi"/>
</dbReference>
<name>I2H4D2_HENB6</name>
<dbReference type="InterPro" id="IPR042432">
    <property type="entry name" value="Coa1_fungi"/>
</dbReference>
<dbReference type="OrthoDB" id="2100652at2759"/>
<keyword evidence="3" id="KW-1185">Reference proteome</keyword>
<dbReference type="FunCoup" id="I2H4D2">
    <property type="interactions" value="52"/>
</dbReference>
<evidence type="ECO:0000256" key="1">
    <source>
        <dbReference type="SAM" id="Phobius"/>
    </source>
</evidence>
<reference evidence="2 3" key="1">
    <citation type="journal article" date="2011" name="Proc. Natl. Acad. Sci. U.S.A.">
        <title>Evolutionary erosion of yeast sex chromosomes by mating-type switching accidents.</title>
        <authorList>
            <person name="Gordon J.L."/>
            <person name="Armisen D."/>
            <person name="Proux-Wera E."/>
            <person name="Oheigeartaigh S.S."/>
            <person name="Byrne K.P."/>
            <person name="Wolfe K.H."/>
        </authorList>
    </citation>
    <scope>NUCLEOTIDE SEQUENCE [LARGE SCALE GENOMIC DNA]</scope>
    <source>
        <strain evidence="3">ATCC 34711 / CBS 6284 / DSM 70876 / NBRC 10599 / NRRL Y-10934 / UCD 77-7</strain>
    </source>
</reference>
<dbReference type="InParanoid" id="I2H4D2"/>
<dbReference type="EMBL" id="HE806320">
    <property type="protein sequence ID" value="CCH61234.1"/>
    <property type="molecule type" value="Genomic_DNA"/>
</dbReference>
<dbReference type="PANTHER" id="PTHR28523:SF1">
    <property type="entry name" value="CYTOCHROME C OXIDASE ASSEMBLY FACTOR 1"/>
    <property type="match status" value="1"/>
</dbReference>
<organism evidence="2 3">
    <name type="scientific">Henningerozyma blattae (strain ATCC 34711 / CBS 6284 / DSM 70876 / NBRC 10599 / NRRL Y-10934 / UCD 77-7)</name>
    <name type="common">Yeast</name>
    <name type="synonym">Tetrapisispora blattae</name>
    <dbReference type="NCBI Taxonomy" id="1071380"/>
    <lineage>
        <taxon>Eukaryota</taxon>
        <taxon>Fungi</taxon>
        <taxon>Dikarya</taxon>
        <taxon>Ascomycota</taxon>
        <taxon>Saccharomycotina</taxon>
        <taxon>Saccharomycetes</taxon>
        <taxon>Saccharomycetales</taxon>
        <taxon>Saccharomycetaceae</taxon>
        <taxon>Henningerozyma</taxon>
    </lineage>
</organism>
<dbReference type="PANTHER" id="PTHR28523">
    <property type="entry name" value="CYTOCHROME C OXIDASE ASSEMBLY FACTOR 1"/>
    <property type="match status" value="1"/>
</dbReference>
<dbReference type="AlphaFoldDB" id="I2H4D2"/>
<dbReference type="OMA" id="EFLIHEW"/>
<dbReference type="STRING" id="1071380.I2H4D2"/>
<dbReference type="GO" id="GO:0033617">
    <property type="term" value="P:mitochondrial respiratory chain complex IV assembly"/>
    <property type="evidence" value="ECO:0007669"/>
    <property type="project" value="EnsemblFungi"/>
</dbReference>
<keyword evidence="1" id="KW-0472">Membrane</keyword>
<accession>I2H4D2</accession>
<protein>
    <submittedName>
        <fullName evidence="2">Uncharacterized protein</fullName>
    </submittedName>
</protein>
<dbReference type="GeneID" id="14496307"/>
<feature type="transmembrane region" description="Helical" evidence="1">
    <location>
        <begin position="71"/>
        <end position="90"/>
    </location>
</feature>
<dbReference type="Proteomes" id="UP000002866">
    <property type="component" value="Chromosome 5"/>
</dbReference>
<evidence type="ECO:0000313" key="3">
    <source>
        <dbReference type="Proteomes" id="UP000002866"/>
    </source>
</evidence>
<dbReference type="Pfam" id="PF08695">
    <property type="entry name" value="Coa1"/>
    <property type="match status" value="1"/>
</dbReference>